<dbReference type="GeneID" id="60925425"/>
<dbReference type="DNASU" id="1073622"/>
<evidence type="ECO:0000313" key="11">
    <source>
        <dbReference type="EMBL" id="KAB4477140.1"/>
    </source>
</evidence>
<evidence type="ECO:0000313" key="14">
    <source>
        <dbReference type="EMBL" id="UYU70525.1"/>
    </source>
</evidence>
<evidence type="ECO:0000259" key="6">
    <source>
        <dbReference type="Pfam" id="PF08281"/>
    </source>
</evidence>
<dbReference type="InterPro" id="IPR014327">
    <property type="entry name" value="RNA_pol_sigma70_bacteroid"/>
</dbReference>
<reference evidence="12" key="5">
    <citation type="submission" date="2021-07" db="EMBL/GenBank/DDBJ databases">
        <title>Comparative genomics of Bacteroides fragilis group isolates reveals species-dependent resistance mechanisms and validates clinical tools for resistance prediction.</title>
        <authorList>
            <person name="Wallace M.J."/>
            <person name="Jean S."/>
            <person name="Wallace M.A."/>
            <person name="Carey-Ann B.D."/>
            <person name="Dantas G."/>
        </authorList>
    </citation>
    <scope>NUCLEOTIDE SEQUENCE</scope>
    <source>
        <strain evidence="12">BJH_160</strain>
    </source>
</reference>
<dbReference type="PANTHER" id="PTHR43133:SF46">
    <property type="entry name" value="RNA POLYMERASE SIGMA-70 FACTOR ECF SUBFAMILY"/>
    <property type="match status" value="1"/>
</dbReference>
<keyword evidence="4" id="KW-0804">Transcription</keyword>
<organism evidence="11 17">
    <name type="scientific">Bacteroides thetaiotaomicron</name>
    <dbReference type="NCBI Taxonomy" id="818"/>
    <lineage>
        <taxon>Bacteria</taxon>
        <taxon>Pseudomonadati</taxon>
        <taxon>Bacteroidota</taxon>
        <taxon>Bacteroidia</taxon>
        <taxon>Bacteroidales</taxon>
        <taxon>Bacteroidaceae</taxon>
        <taxon>Bacteroides</taxon>
    </lineage>
</organism>
<dbReference type="GO" id="GO:0016987">
    <property type="term" value="F:sigma factor activity"/>
    <property type="evidence" value="ECO:0007669"/>
    <property type="project" value="UniProtKB-KW"/>
</dbReference>
<feature type="domain" description="RNA polymerase sigma factor 70 region 4 type 2" evidence="6">
    <location>
        <begin position="117"/>
        <end position="168"/>
    </location>
</feature>
<keyword evidence="2" id="KW-0805">Transcription regulation</keyword>
<dbReference type="RefSeq" id="WP_008764449.1">
    <property type="nucleotide sequence ID" value="NZ_AP022660.1"/>
</dbReference>
<dbReference type="Proteomes" id="UP000436858">
    <property type="component" value="Unassembled WGS sequence"/>
</dbReference>
<dbReference type="Proteomes" id="UP001200544">
    <property type="component" value="Unassembled WGS sequence"/>
</dbReference>
<reference evidence="16 17" key="2">
    <citation type="journal article" date="2019" name="Nat. Med.">
        <title>A library of human gut bacterial isolates paired with longitudinal multiomics data enables mechanistic microbiome research.</title>
        <authorList>
            <person name="Poyet M."/>
            <person name="Groussin M."/>
            <person name="Gibbons S.M."/>
            <person name="Avila-Pacheco J."/>
            <person name="Jiang X."/>
            <person name="Kearney S.M."/>
            <person name="Perrotta A.R."/>
            <person name="Berdy B."/>
            <person name="Zhao S."/>
            <person name="Lieberman T.D."/>
            <person name="Swanson P.K."/>
            <person name="Smith M."/>
            <person name="Roesemann S."/>
            <person name="Alexander J.E."/>
            <person name="Rich S.A."/>
            <person name="Livny J."/>
            <person name="Vlamakis H."/>
            <person name="Clish C."/>
            <person name="Bullock K."/>
            <person name="Deik A."/>
            <person name="Scott J."/>
            <person name="Pierce K.A."/>
            <person name="Xavier R.J."/>
            <person name="Alm E.J."/>
        </authorList>
    </citation>
    <scope>NUCLEOTIDE SEQUENCE [LARGE SCALE GENOMIC DNA]</scope>
    <source>
        <strain evidence="10 18">BIOML-A156</strain>
        <strain evidence="9 16">BIOML-A160</strain>
        <strain evidence="11 17">BIOML-A162</strain>
    </source>
</reference>
<reference evidence="13" key="6">
    <citation type="submission" date="2022-10" db="EMBL/GenBank/DDBJ databases">
        <title>Human gut microbiome strain richness.</title>
        <authorList>
            <person name="Chen-Liaw A."/>
        </authorList>
    </citation>
    <scope>NUCLEOTIDE SEQUENCE</scope>
    <source>
        <strain evidence="13">1001283st1_A3_1001283B150304_161114</strain>
    </source>
</reference>
<dbReference type="Pfam" id="PF04542">
    <property type="entry name" value="Sigma70_r2"/>
    <property type="match status" value="1"/>
</dbReference>
<evidence type="ECO:0000313" key="9">
    <source>
        <dbReference type="EMBL" id="KAB4457721.1"/>
    </source>
</evidence>
<dbReference type="SUPFAM" id="SSF88659">
    <property type="entry name" value="Sigma3 and sigma4 domains of RNA polymerase sigma factors"/>
    <property type="match status" value="1"/>
</dbReference>
<dbReference type="EMBL" id="JAQNVG010000011">
    <property type="protein sequence ID" value="MDC2235790.1"/>
    <property type="molecule type" value="Genomic_DNA"/>
</dbReference>
<dbReference type="EMBL" id="WCRY01000023">
    <property type="protein sequence ID" value="KAB4477140.1"/>
    <property type="molecule type" value="Genomic_DNA"/>
</dbReference>
<accession>A0A0P0FIU2</accession>
<keyword evidence="3" id="KW-0731">Sigma factor</keyword>
<dbReference type="NCBIfam" id="TIGR02937">
    <property type="entry name" value="sigma70-ECF"/>
    <property type="match status" value="1"/>
</dbReference>
<evidence type="ECO:0000256" key="4">
    <source>
        <dbReference type="ARBA" id="ARBA00023163"/>
    </source>
</evidence>
<dbReference type="GO" id="GO:0006352">
    <property type="term" value="P:DNA-templated transcription initiation"/>
    <property type="evidence" value="ECO:0007669"/>
    <property type="project" value="InterPro"/>
</dbReference>
<dbReference type="Pfam" id="PF08281">
    <property type="entry name" value="Sigma70_r4_2"/>
    <property type="match status" value="1"/>
</dbReference>
<dbReference type="EMBL" id="JAHYQA010000003">
    <property type="protein sequence ID" value="MCE9236980.1"/>
    <property type="molecule type" value="Genomic_DNA"/>
</dbReference>
<evidence type="ECO:0000259" key="5">
    <source>
        <dbReference type="Pfam" id="PF04542"/>
    </source>
</evidence>
<dbReference type="Proteomes" id="UP001217776">
    <property type="component" value="Unassembled WGS sequence"/>
</dbReference>
<dbReference type="PANTHER" id="PTHR43133">
    <property type="entry name" value="RNA POLYMERASE ECF-TYPE SIGMA FACTO"/>
    <property type="match status" value="1"/>
</dbReference>
<evidence type="ECO:0000313" key="19">
    <source>
        <dbReference type="Proteomes" id="UP000500882"/>
    </source>
</evidence>
<proteinExistence type="inferred from homology"/>
<accession>C6ILA9</accession>
<protein>
    <submittedName>
        <fullName evidence="8">RNA polymerase ECF-type sigma factor</fullName>
    </submittedName>
    <submittedName>
        <fullName evidence="11">RNA polymerase sigma-70 factor</fullName>
    </submittedName>
</protein>
<dbReference type="EMBL" id="WCRS01000027">
    <property type="protein sequence ID" value="KAB4468998.1"/>
    <property type="molecule type" value="Genomic_DNA"/>
</dbReference>
<dbReference type="Proteomes" id="UP000500882">
    <property type="component" value="Chromosome"/>
</dbReference>
<dbReference type="InterPro" id="IPR013325">
    <property type="entry name" value="RNA_pol_sigma_r2"/>
</dbReference>
<dbReference type="InterPro" id="IPR013249">
    <property type="entry name" value="RNA_pol_sigma70_r4_t2"/>
</dbReference>
<dbReference type="Proteomes" id="UP000095576">
    <property type="component" value="Unassembled WGS sequence"/>
</dbReference>
<evidence type="ECO:0000313" key="12">
    <source>
        <dbReference type="EMBL" id="MCE9236980.1"/>
    </source>
</evidence>
<dbReference type="InterPro" id="IPR014284">
    <property type="entry name" value="RNA_pol_sigma-70_dom"/>
</dbReference>
<dbReference type="EMBL" id="AP022660">
    <property type="protein sequence ID" value="BCA48796.1"/>
    <property type="molecule type" value="Genomic_DNA"/>
</dbReference>
<gene>
    <name evidence="7" type="ORF">BatF92_07380</name>
    <name evidence="8" type="ORF">ERS852511_03604</name>
    <name evidence="10" type="ORF">GAN59_22850</name>
    <name evidence="9" type="ORF">GAN75_05880</name>
    <name evidence="11" type="ORF">GAN91_20460</name>
    <name evidence="12" type="ORF">K0H07_07375</name>
    <name evidence="14" type="ORF">KQP59_19950</name>
    <name evidence="13" type="ORF">PO127_08530</name>
</gene>
<dbReference type="Proteomes" id="UP000436825">
    <property type="component" value="Unassembled WGS sequence"/>
</dbReference>
<name>A0A0P0FIU2_BACT4</name>
<evidence type="ECO:0000313" key="15">
    <source>
        <dbReference type="Proteomes" id="UP000095576"/>
    </source>
</evidence>
<dbReference type="EMBL" id="CP083681">
    <property type="protein sequence ID" value="UYU70525.1"/>
    <property type="molecule type" value="Genomic_DNA"/>
</dbReference>
<evidence type="ECO:0000313" key="10">
    <source>
        <dbReference type="EMBL" id="KAB4468998.1"/>
    </source>
</evidence>
<dbReference type="GO" id="GO:0003677">
    <property type="term" value="F:DNA binding"/>
    <property type="evidence" value="ECO:0007669"/>
    <property type="project" value="InterPro"/>
</dbReference>
<dbReference type="InterPro" id="IPR007627">
    <property type="entry name" value="RNA_pol_sigma70_r2"/>
</dbReference>
<evidence type="ECO:0000313" key="16">
    <source>
        <dbReference type="Proteomes" id="UP000436825"/>
    </source>
</evidence>
<evidence type="ECO:0000256" key="3">
    <source>
        <dbReference type="ARBA" id="ARBA00023082"/>
    </source>
</evidence>
<evidence type="ECO:0000256" key="2">
    <source>
        <dbReference type="ARBA" id="ARBA00023015"/>
    </source>
</evidence>
<reference evidence="8 15" key="1">
    <citation type="submission" date="2015-09" db="EMBL/GenBank/DDBJ databases">
        <authorList>
            <consortium name="Pathogen Informatics"/>
        </authorList>
    </citation>
    <scope>NUCLEOTIDE SEQUENCE [LARGE SCALE GENOMIC DNA]</scope>
    <source>
        <strain evidence="8 15">2789STDY5834899</strain>
    </source>
</reference>
<sequence length="181" mass="21309">MEETIILEKVKAGDAAAFSLLYDLYWLKVYNFARLYITSSSVISEVVQDVFVKVWESKEFLDITKNFDGLLFMITRNIIFNYSRRHFNELNFKMTVLKGLENSYDIEEELDAADLKNYIDKLISQLPARRQQIFRMSREEHLSNREIAERCAVSEKAIERQITLALKFIKENLPLFVVFMG</sequence>
<evidence type="ECO:0000313" key="7">
    <source>
        <dbReference type="EMBL" id="BCA48796.1"/>
    </source>
</evidence>
<dbReference type="InterPro" id="IPR036388">
    <property type="entry name" value="WH-like_DNA-bd_sf"/>
</dbReference>
<evidence type="ECO:0000313" key="8">
    <source>
        <dbReference type="EMBL" id="CUP90455.1"/>
    </source>
</evidence>
<dbReference type="InterPro" id="IPR013324">
    <property type="entry name" value="RNA_pol_sigma_r3/r4-like"/>
</dbReference>
<evidence type="ECO:0000256" key="1">
    <source>
        <dbReference type="ARBA" id="ARBA00010641"/>
    </source>
</evidence>
<dbReference type="Gene3D" id="1.10.1740.10">
    <property type="match status" value="1"/>
</dbReference>
<reference evidence="7 19" key="3">
    <citation type="submission" date="2020-02" db="EMBL/GenBank/DDBJ databases">
        <title>Whole-genome sequencing and comparative analysis of the genomes of Bacteroides thetaiotaomicron and Escherichia coli isolated from a healthy resident in Vietnam.</title>
        <authorList>
            <person name="Mohsin M."/>
            <person name="Tanaka K."/>
            <person name="Kawahara R."/>
            <person name="Kondo S."/>
            <person name="Noguchi H."/>
            <person name="Motooka D."/>
            <person name="Nakamura S."/>
            <person name="Khong D.T."/>
            <person name="Nguyen T.N."/>
            <person name="Tran H.T."/>
            <person name="Yamamoto Y."/>
        </authorList>
    </citation>
    <scope>NUCLEOTIDE SEQUENCE [LARGE SCALE GENOMIC DNA]</scope>
    <source>
        <strain evidence="7 19">F9-2</strain>
    </source>
</reference>
<dbReference type="EMBL" id="CZAP01000015">
    <property type="protein sequence ID" value="CUP90455.1"/>
    <property type="molecule type" value="Genomic_DNA"/>
</dbReference>
<dbReference type="Gene3D" id="1.10.10.10">
    <property type="entry name" value="Winged helix-like DNA-binding domain superfamily/Winged helix DNA-binding domain"/>
    <property type="match status" value="1"/>
</dbReference>
<dbReference type="InterPro" id="IPR039425">
    <property type="entry name" value="RNA_pol_sigma-70-like"/>
</dbReference>
<dbReference type="OMA" id="LNFKMTV"/>
<evidence type="ECO:0000313" key="13">
    <source>
        <dbReference type="EMBL" id="MDC2235790.1"/>
    </source>
</evidence>
<dbReference type="SUPFAM" id="SSF88946">
    <property type="entry name" value="Sigma2 domain of RNA polymerase sigma factors"/>
    <property type="match status" value="1"/>
</dbReference>
<reference evidence="14" key="4">
    <citation type="submission" date="2021-06" db="EMBL/GenBank/DDBJ databases">
        <title>Interrogation of the integrated mobile genetic elements in gut-associated Bacteroides with a consensus prediction approach.</title>
        <authorList>
            <person name="Campbell D.E."/>
            <person name="Leigh J.R."/>
            <person name="Kim T."/>
            <person name="England W."/>
            <person name="Whitaker R.J."/>
            <person name="Degnan P.H."/>
        </authorList>
    </citation>
    <scope>NUCLEOTIDE SEQUENCE</scope>
    <source>
        <strain evidence="14">VPI-BTDOT2</strain>
    </source>
</reference>
<evidence type="ECO:0000313" key="17">
    <source>
        <dbReference type="Proteomes" id="UP000436858"/>
    </source>
</evidence>
<comment type="similarity">
    <text evidence="1">Belongs to the sigma-70 factor family. ECF subfamily.</text>
</comment>
<dbReference type="KEGG" id="btho:Btheta7330_03856"/>
<dbReference type="Proteomes" id="UP000488521">
    <property type="component" value="Unassembled WGS sequence"/>
</dbReference>
<dbReference type="NCBIfam" id="TIGR02985">
    <property type="entry name" value="Sig70_bacteroi1"/>
    <property type="match status" value="1"/>
</dbReference>
<dbReference type="EMBL" id="WCRW01000003">
    <property type="protein sequence ID" value="KAB4457721.1"/>
    <property type="molecule type" value="Genomic_DNA"/>
</dbReference>
<dbReference type="AlphaFoldDB" id="A0A0P0FIU2"/>
<dbReference type="PATRIC" id="fig|818.23.peg.3969"/>
<dbReference type="Proteomes" id="UP001156216">
    <property type="component" value="Chromosome"/>
</dbReference>
<feature type="domain" description="RNA polymerase sigma-70 region 2" evidence="5">
    <location>
        <begin position="22"/>
        <end position="86"/>
    </location>
</feature>
<evidence type="ECO:0000313" key="18">
    <source>
        <dbReference type="Proteomes" id="UP000488521"/>
    </source>
</evidence>